<dbReference type="EMBL" id="PPUZ01000039">
    <property type="protein sequence ID" value="RZM78362.1"/>
    <property type="molecule type" value="Genomic_DNA"/>
</dbReference>
<evidence type="ECO:0008006" key="4">
    <source>
        <dbReference type="Google" id="ProtNLM"/>
    </source>
</evidence>
<feature type="chain" id="PRO_5020758756" description="Fibronectin type-III domain-containing protein" evidence="1">
    <location>
        <begin position="24"/>
        <end position="458"/>
    </location>
</feature>
<comment type="caution">
    <text evidence="2">The sequence shown here is derived from an EMBL/GenBank/DDBJ whole genome shotgun (WGS) entry which is preliminary data.</text>
</comment>
<evidence type="ECO:0000256" key="1">
    <source>
        <dbReference type="SAM" id="SignalP"/>
    </source>
</evidence>
<dbReference type="AlphaFoldDB" id="A0A4Q7E5P5"/>
<sequence>MSNSVRLAALLFVFFHSISNSYARDFEQAYILVSVGKIQVPIPVTILPASSKLVTLRETESGYELEWSPIDSTEFYIVEQLVNGHWQQVGGDITATRLTVTNKLGSNFRVTACGRYGCGSAAIRNSIVDGPVAVKRFSSSSDQVLQGEQTTLSWHTSNASNVYITTNFGQVYRGLPAVGSMRVSPHDFGIYTLNANGFGSSVSVSATVVVEKPRALVSTPQTAYLEPLRNKGFDVIGRTLLELPLGVVFSTHDEHVALVNKSGDIVWRREVDGVVANQGHFNVSDGVLSFSVSKLDGTGRLCSLDVNTGNNFKCIATESPAIAKPFMLDVASSSFASRENQSAASGTEPTQKVIAVVDMNGRLYLADKDTLNVKHSALLPAEVRQQKITANIAAEYGTSRFVMRVSNNQYAALSINPPDDGCHNLSTCTRSVMSVFGMEDDEPAEPVIKLEWFKEVAR</sequence>
<dbReference type="Proteomes" id="UP000292345">
    <property type="component" value="Unassembled WGS sequence"/>
</dbReference>
<gene>
    <name evidence="2" type="ORF">C3B51_14380</name>
</gene>
<dbReference type="RefSeq" id="WP_125717241.1">
    <property type="nucleotide sequence ID" value="NZ_PPUZ01000039.1"/>
</dbReference>
<feature type="signal peptide" evidence="1">
    <location>
        <begin position="1"/>
        <end position="23"/>
    </location>
</feature>
<protein>
    <recommendedName>
        <fullName evidence="4">Fibronectin type-III domain-containing protein</fullName>
    </recommendedName>
</protein>
<keyword evidence="1" id="KW-0732">Signal</keyword>
<evidence type="ECO:0000313" key="2">
    <source>
        <dbReference type="EMBL" id="RZM78362.1"/>
    </source>
</evidence>
<name>A0A4Q7E5P5_9GAMM</name>
<proteinExistence type="predicted"/>
<reference evidence="2 3" key="1">
    <citation type="submission" date="2018-01" db="EMBL/GenBank/DDBJ databases">
        <title>Co-occurrence of chitin degradation, pigmentation and bioactivity in marine Pseudoalteromonas.</title>
        <authorList>
            <person name="Paulsen S."/>
            <person name="Gram L."/>
            <person name="Machado H."/>
        </authorList>
    </citation>
    <scope>NUCLEOTIDE SEQUENCE [LARGE SCALE GENOMIC DNA]</scope>
    <source>
        <strain evidence="2 3">S1946</strain>
    </source>
</reference>
<evidence type="ECO:0000313" key="3">
    <source>
        <dbReference type="Proteomes" id="UP000292345"/>
    </source>
</evidence>
<organism evidence="2 3">
    <name type="scientific">Pseudoalteromonas rubra</name>
    <dbReference type="NCBI Taxonomy" id="43658"/>
    <lineage>
        <taxon>Bacteria</taxon>
        <taxon>Pseudomonadati</taxon>
        <taxon>Pseudomonadota</taxon>
        <taxon>Gammaproteobacteria</taxon>
        <taxon>Alteromonadales</taxon>
        <taxon>Pseudoalteromonadaceae</taxon>
        <taxon>Pseudoalteromonas</taxon>
    </lineage>
</organism>
<accession>A0A4Q7E5P5</accession>